<name>D6WTF2_TRICA</name>
<dbReference type="AlphaFoldDB" id="D6WTF2"/>
<feature type="signal peptide" evidence="5">
    <location>
        <begin position="1"/>
        <end position="17"/>
    </location>
</feature>
<reference evidence="7 8" key="1">
    <citation type="journal article" date="2008" name="Nature">
        <title>The genome of the model beetle and pest Tribolium castaneum.</title>
        <authorList>
            <consortium name="Tribolium Genome Sequencing Consortium"/>
            <person name="Richards S."/>
            <person name="Gibbs R.A."/>
            <person name="Weinstock G.M."/>
            <person name="Brown S.J."/>
            <person name="Denell R."/>
            <person name="Beeman R.W."/>
            <person name="Gibbs R."/>
            <person name="Beeman R.W."/>
            <person name="Brown S.J."/>
            <person name="Bucher G."/>
            <person name="Friedrich M."/>
            <person name="Grimmelikhuijzen C.J."/>
            <person name="Klingler M."/>
            <person name="Lorenzen M."/>
            <person name="Richards S."/>
            <person name="Roth S."/>
            <person name="Schroder R."/>
            <person name="Tautz D."/>
            <person name="Zdobnov E.M."/>
            <person name="Muzny D."/>
            <person name="Gibbs R.A."/>
            <person name="Weinstock G.M."/>
            <person name="Attaway T."/>
            <person name="Bell S."/>
            <person name="Buhay C.J."/>
            <person name="Chandrabose M.N."/>
            <person name="Chavez D."/>
            <person name="Clerk-Blankenburg K.P."/>
            <person name="Cree A."/>
            <person name="Dao M."/>
            <person name="Davis C."/>
            <person name="Chacko J."/>
            <person name="Dinh H."/>
            <person name="Dugan-Rocha S."/>
            <person name="Fowler G."/>
            <person name="Garner T.T."/>
            <person name="Garnes J."/>
            <person name="Gnirke A."/>
            <person name="Hawes A."/>
            <person name="Hernandez J."/>
            <person name="Hines S."/>
            <person name="Holder M."/>
            <person name="Hume J."/>
            <person name="Jhangiani S.N."/>
            <person name="Joshi V."/>
            <person name="Khan Z.M."/>
            <person name="Jackson L."/>
            <person name="Kovar C."/>
            <person name="Kowis A."/>
            <person name="Lee S."/>
            <person name="Lewis L.R."/>
            <person name="Margolis J."/>
            <person name="Morgan M."/>
            <person name="Nazareth L.V."/>
            <person name="Nguyen N."/>
            <person name="Okwuonu G."/>
            <person name="Parker D."/>
            <person name="Richards S."/>
            <person name="Ruiz S.J."/>
            <person name="Santibanez J."/>
            <person name="Savard J."/>
            <person name="Scherer S.E."/>
            <person name="Schneider B."/>
            <person name="Sodergren E."/>
            <person name="Tautz D."/>
            <person name="Vattahil S."/>
            <person name="Villasana D."/>
            <person name="White C.S."/>
            <person name="Wright R."/>
            <person name="Park Y."/>
            <person name="Beeman R.W."/>
            <person name="Lord J."/>
            <person name="Oppert B."/>
            <person name="Lorenzen M."/>
            <person name="Brown S."/>
            <person name="Wang L."/>
            <person name="Savard J."/>
            <person name="Tautz D."/>
            <person name="Richards S."/>
            <person name="Weinstock G."/>
            <person name="Gibbs R.A."/>
            <person name="Liu Y."/>
            <person name="Worley K."/>
            <person name="Weinstock G."/>
            <person name="Elsik C.G."/>
            <person name="Reese J.T."/>
            <person name="Elhaik E."/>
            <person name="Landan G."/>
            <person name="Graur D."/>
            <person name="Arensburger P."/>
            <person name="Atkinson P."/>
            <person name="Beeman R.W."/>
            <person name="Beidler J."/>
            <person name="Brown S.J."/>
            <person name="Demuth J.P."/>
            <person name="Drury D.W."/>
            <person name="Du Y.Z."/>
            <person name="Fujiwara H."/>
            <person name="Lorenzen M."/>
            <person name="Maselli V."/>
            <person name="Osanai M."/>
            <person name="Park Y."/>
            <person name="Robertson H.M."/>
            <person name="Tu Z."/>
            <person name="Wang J.J."/>
            <person name="Wang S."/>
            <person name="Richards S."/>
            <person name="Song H."/>
            <person name="Zhang L."/>
            <person name="Sodergren E."/>
            <person name="Werner D."/>
            <person name="Stanke M."/>
            <person name="Morgenstern B."/>
            <person name="Solovyev V."/>
            <person name="Kosarev P."/>
            <person name="Brown G."/>
            <person name="Chen H.C."/>
            <person name="Ermolaeva O."/>
            <person name="Hlavina W."/>
            <person name="Kapustin Y."/>
            <person name="Kiryutin B."/>
            <person name="Kitts P."/>
            <person name="Maglott D."/>
            <person name="Pruitt K."/>
            <person name="Sapojnikov V."/>
            <person name="Souvorov A."/>
            <person name="Mackey A.J."/>
            <person name="Waterhouse R.M."/>
            <person name="Wyder S."/>
            <person name="Zdobnov E.M."/>
            <person name="Zdobnov E.M."/>
            <person name="Wyder S."/>
            <person name="Kriventseva E.V."/>
            <person name="Kadowaki T."/>
            <person name="Bork P."/>
            <person name="Aranda M."/>
            <person name="Bao R."/>
            <person name="Beermann A."/>
            <person name="Berns N."/>
            <person name="Bolognesi R."/>
            <person name="Bonneton F."/>
            <person name="Bopp D."/>
            <person name="Brown S.J."/>
            <person name="Bucher G."/>
            <person name="Butts T."/>
            <person name="Chaumot A."/>
            <person name="Denell R.E."/>
            <person name="Ferrier D.E."/>
            <person name="Friedrich M."/>
            <person name="Gordon C.M."/>
            <person name="Jindra M."/>
            <person name="Klingler M."/>
            <person name="Lan Q."/>
            <person name="Lattorff H.M."/>
            <person name="Laudet V."/>
            <person name="von Levetsow C."/>
            <person name="Liu Z."/>
            <person name="Lutz R."/>
            <person name="Lynch J.A."/>
            <person name="da Fonseca R.N."/>
            <person name="Posnien N."/>
            <person name="Reuter R."/>
            <person name="Roth S."/>
            <person name="Savard J."/>
            <person name="Schinko J.B."/>
            <person name="Schmitt C."/>
            <person name="Schoppmeier M."/>
            <person name="Schroder R."/>
            <person name="Shippy T.D."/>
            <person name="Simonnet F."/>
            <person name="Marques-Souza H."/>
            <person name="Tautz D."/>
            <person name="Tomoyasu Y."/>
            <person name="Trauner J."/>
            <person name="Van der Zee M."/>
            <person name="Vervoort M."/>
            <person name="Wittkopp N."/>
            <person name="Wimmer E.A."/>
            <person name="Yang X."/>
            <person name="Jones A.K."/>
            <person name="Sattelle D.B."/>
            <person name="Ebert P.R."/>
            <person name="Nelson D."/>
            <person name="Scott J.G."/>
            <person name="Beeman R.W."/>
            <person name="Muthukrishnan S."/>
            <person name="Kramer K.J."/>
            <person name="Arakane Y."/>
            <person name="Beeman R.W."/>
            <person name="Zhu Q."/>
            <person name="Hogenkamp D."/>
            <person name="Dixit R."/>
            <person name="Oppert B."/>
            <person name="Jiang H."/>
            <person name="Zou Z."/>
            <person name="Marshall J."/>
            <person name="Elpidina E."/>
            <person name="Vinokurov K."/>
            <person name="Oppert C."/>
            <person name="Zou Z."/>
            <person name="Evans J."/>
            <person name="Lu Z."/>
            <person name="Zhao P."/>
            <person name="Sumathipala N."/>
            <person name="Altincicek B."/>
            <person name="Vilcinskas A."/>
            <person name="Williams M."/>
            <person name="Hultmark D."/>
            <person name="Hetru C."/>
            <person name="Jiang H."/>
            <person name="Grimmelikhuijzen C.J."/>
            <person name="Hauser F."/>
            <person name="Cazzamali G."/>
            <person name="Williamson M."/>
            <person name="Park Y."/>
            <person name="Li B."/>
            <person name="Tanaka Y."/>
            <person name="Predel R."/>
            <person name="Neupert S."/>
            <person name="Schachtner J."/>
            <person name="Verleyen P."/>
            <person name="Raible F."/>
            <person name="Bork P."/>
            <person name="Friedrich M."/>
            <person name="Walden K.K."/>
            <person name="Robertson H.M."/>
            <person name="Angeli S."/>
            <person name="Foret S."/>
            <person name="Bucher G."/>
            <person name="Schuetz S."/>
            <person name="Maleszka R."/>
            <person name="Wimmer E.A."/>
            <person name="Beeman R.W."/>
            <person name="Lorenzen M."/>
            <person name="Tomoyasu Y."/>
            <person name="Miller S.C."/>
            <person name="Grossmann D."/>
            <person name="Bucher G."/>
        </authorList>
    </citation>
    <scope>NUCLEOTIDE SEQUENCE [LARGE SCALE GENOMIC DNA]</scope>
    <source>
        <strain evidence="7 8">Georgia GA2</strain>
    </source>
</reference>
<evidence type="ECO:0000313" key="8">
    <source>
        <dbReference type="Proteomes" id="UP000007266"/>
    </source>
</evidence>
<comment type="similarity">
    <text evidence="4">Belongs to the flavin monoamine oxidase family.</text>
</comment>
<dbReference type="eggNOG" id="KOG0685">
    <property type="taxonomic scope" value="Eukaryota"/>
</dbReference>
<evidence type="ECO:0000256" key="2">
    <source>
        <dbReference type="ARBA" id="ARBA00023002"/>
    </source>
</evidence>
<dbReference type="SUPFAM" id="SSF54373">
    <property type="entry name" value="FAD-linked reductases, C-terminal domain"/>
    <property type="match status" value="1"/>
</dbReference>
<reference evidence="7 8" key="2">
    <citation type="journal article" date="2010" name="Nucleic Acids Res.">
        <title>BeetleBase in 2010: revisions to provide comprehensive genomic information for Tribolium castaneum.</title>
        <authorList>
            <person name="Kim H.S."/>
            <person name="Murphy T."/>
            <person name="Xia J."/>
            <person name="Caragea D."/>
            <person name="Park Y."/>
            <person name="Beeman R.W."/>
            <person name="Lorenzen M.D."/>
            <person name="Butcher S."/>
            <person name="Manak J.R."/>
            <person name="Brown S.J."/>
        </authorList>
    </citation>
    <scope>GENOME REANNOTATION</scope>
    <source>
        <strain evidence="7 8">Georgia GA2</strain>
    </source>
</reference>
<dbReference type="EC" id="1.4.3.-" evidence="4"/>
<dbReference type="SUPFAM" id="SSF51905">
    <property type="entry name" value="FAD/NAD(P)-binding domain"/>
    <property type="match status" value="1"/>
</dbReference>
<keyword evidence="8" id="KW-1185">Reference proteome</keyword>
<dbReference type="InterPro" id="IPR050281">
    <property type="entry name" value="Flavin_monoamine_oxidase"/>
</dbReference>
<feature type="domain" description="Amine oxidase" evidence="6">
    <location>
        <begin position="29"/>
        <end position="481"/>
    </location>
</feature>
<feature type="binding site" evidence="3">
    <location>
        <position position="239"/>
    </location>
    <ligand>
        <name>FAD</name>
        <dbReference type="ChEBI" id="CHEBI:57692"/>
    </ligand>
</feature>
<dbReference type="PANTHER" id="PTHR10742">
    <property type="entry name" value="FLAVIN MONOAMINE OXIDASE"/>
    <property type="match status" value="1"/>
</dbReference>
<dbReference type="GO" id="GO:0008131">
    <property type="term" value="F:primary methylamine oxidase activity"/>
    <property type="evidence" value="ECO:0007669"/>
    <property type="project" value="UniProtKB-ARBA"/>
</dbReference>
<dbReference type="Gene3D" id="3.90.660.10">
    <property type="match status" value="1"/>
</dbReference>
<dbReference type="InterPro" id="IPR036188">
    <property type="entry name" value="FAD/NAD-bd_sf"/>
</dbReference>
<comment type="cofactor">
    <cofactor evidence="1 4">
        <name>FAD</name>
        <dbReference type="ChEBI" id="CHEBI:57692"/>
    </cofactor>
</comment>
<dbReference type="Proteomes" id="UP000007266">
    <property type="component" value="Linkage group 7"/>
</dbReference>
<dbReference type="PANTHER" id="PTHR10742:SF398">
    <property type="entry name" value="AMINE OXIDASE DOMAIN-CONTAINING PROTEIN-RELATED"/>
    <property type="match status" value="1"/>
</dbReference>
<protein>
    <recommendedName>
        <fullName evidence="4">Amine oxidase</fullName>
        <ecNumber evidence="4">1.4.3.-</ecNumber>
    </recommendedName>
</protein>
<keyword evidence="4" id="KW-0285">Flavoprotein</keyword>
<dbReference type="GO" id="GO:0046592">
    <property type="term" value="F:polyamine oxidase activity"/>
    <property type="evidence" value="ECO:0000318"/>
    <property type="project" value="GO_Central"/>
</dbReference>
<dbReference type="Gene3D" id="3.50.50.60">
    <property type="entry name" value="FAD/NAD(P)-binding domain"/>
    <property type="match status" value="1"/>
</dbReference>
<organism evidence="7 8">
    <name type="scientific">Tribolium castaneum</name>
    <name type="common">Red flour beetle</name>
    <dbReference type="NCBI Taxonomy" id="7070"/>
    <lineage>
        <taxon>Eukaryota</taxon>
        <taxon>Metazoa</taxon>
        <taxon>Ecdysozoa</taxon>
        <taxon>Arthropoda</taxon>
        <taxon>Hexapoda</taxon>
        <taxon>Insecta</taxon>
        <taxon>Pterygota</taxon>
        <taxon>Neoptera</taxon>
        <taxon>Endopterygota</taxon>
        <taxon>Coleoptera</taxon>
        <taxon>Polyphaga</taxon>
        <taxon>Cucujiformia</taxon>
        <taxon>Tenebrionidae</taxon>
        <taxon>Tenebrionidae incertae sedis</taxon>
        <taxon>Tribolium</taxon>
    </lineage>
</organism>
<dbReference type="Pfam" id="PF01593">
    <property type="entry name" value="Amino_oxidase"/>
    <property type="match status" value="1"/>
</dbReference>
<dbReference type="FunCoup" id="D6WTF2">
    <property type="interactions" value="76"/>
</dbReference>
<feature type="binding site" evidence="3">
    <location>
        <position position="30"/>
    </location>
    <ligand>
        <name>FAD</name>
        <dbReference type="ChEBI" id="CHEBI:57692"/>
    </ligand>
</feature>
<gene>
    <name evidence="7" type="primary">AUGUSTUS-3.0.2_09641</name>
    <name evidence="7" type="ORF">TcasGA2_TC009641</name>
</gene>
<feature type="binding site" evidence="3">
    <location>
        <begin position="50"/>
        <end position="51"/>
    </location>
    <ligand>
        <name>FAD</name>
        <dbReference type="ChEBI" id="CHEBI:57692"/>
    </ligand>
</feature>
<dbReference type="GO" id="GO:0005737">
    <property type="term" value="C:cytoplasm"/>
    <property type="evidence" value="ECO:0000318"/>
    <property type="project" value="GO_Central"/>
</dbReference>
<keyword evidence="5" id="KW-0732">Signal</keyword>
<evidence type="ECO:0000256" key="4">
    <source>
        <dbReference type="RuleBase" id="RU362067"/>
    </source>
</evidence>
<dbReference type="EMBL" id="KQ971352">
    <property type="protein sequence ID" value="EFA06710.1"/>
    <property type="molecule type" value="Genomic_DNA"/>
</dbReference>
<sequence>MKQRLLWLIIFTTQVLAEKPSVIIVGAGVSGISAAVKLFENGIANLKIFEAEDRIGGRIHTVKFGDNFIDLGAQYCHGENVVYDTVKDLDLLEHAQLFSTPKMYYSNGSHLDNQLTQDLQKVVSSYDHDITRSKELSLGDAFLKKYNSTILEKYKNDPENFKLASDGLTFAHSTILMHEGAFHWSRPASGRHYKAVKGDQMMVWKQRGYDMILDVLLKRYPDPSLKIPIEEKLFLNKRVTKITWTGDKASVKLSDGTSHEADHVIFTPSVGVLTHDDLFEPVVPPRKQQAIKSMGFDGIIKLILYFPEKWWHDSDSTFFFLWDRKDLEGITKEFNEGPSKDGISWVSNLVALVKVPSNPHVLIGWVSGGLIPEMEKMSLDVVKKGSMFVIRKFLGRDYNVTEPGEVLWSDWHNNPNFRGTYSYEKNGYFEEEVHYQDHLAEPLTQGTTPVVLFAGEATHPTHYSTVHGAIESGRREADRIIALYP</sequence>
<keyword evidence="4" id="KW-0274">FAD</keyword>
<evidence type="ECO:0000256" key="5">
    <source>
        <dbReference type="SAM" id="SignalP"/>
    </source>
</evidence>
<dbReference type="InterPro" id="IPR001613">
    <property type="entry name" value="Flavin_amine_oxidase"/>
</dbReference>
<feature type="chain" id="PRO_5003089900" description="Amine oxidase" evidence="5">
    <location>
        <begin position="18"/>
        <end position="485"/>
    </location>
</feature>
<accession>D6WTF2</accession>
<dbReference type="HOGENOM" id="CLU_004498_2_3_1"/>
<dbReference type="OMA" id="DELMIRC"/>
<proteinExistence type="inferred from homology"/>
<evidence type="ECO:0000313" key="7">
    <source>
        <dbReference type="EMBL" id="EFA06710.1"/>
    </source>
</evidence>
<evidence type="ECO:0000259" key="6">
    <source>
        <dbReference type="Pfam" id="PF01593"/>
    </source>
</evidence>
<dbReference type="PhylomeDB" id="D6WTF2"/>
<dbReference type="PRINTS" id="PR00757">
    <property type="entry name" value="AMINEOXDASEF"/>
</dbReference>
<dbReference type="SMR" id="D6WTF2"/>
<dbReference type="InterPro" id="IPR002937">
    <property type="entry name" value="Amino_oxidase"/>
</dbReference>
<dbReference type="InParanoid" id="D6WTF2"/>
<evidence type="ECO:0000256" key="1">
    <source>
        <dbReference type="ARBA" id="ARBA00001974"/>
    </source>
</evidence>
<keyword evidence="2 4" id="KW-0560">Oxidoreductase</keyword>
<evidence type="ECO:0000256" key="3">
    <source>
        <dbReference type="PIRSR" id="PIRSR601613-1"/>
    </source>
</evidence>